<keyword evidence="1" id="KW-0732">Signal</keyword>
<reference evidence="3" key="1">
    <citation type="journal article" date="2019" name="Int. J. Syst. Evol. Microbiol.">
        <title>The Global Catalogue of Microorganisms (GCM) 10K type strain sequencing project: providing services to taxonomists for standard genome sequencing and annotation.</title>
        <authorList>
            <consortium name="The Broad Institute Genomics Platform"/>
            <consortium name="The Broad Institute Genome Sequencing Center for Infectious Disease"/>
            <person name="Wu L."/>
            <person name="Ma J."/>
        </authorList>
    </citation>
    <scope>NUCLEOTIDE SEQUENCE [LARGE SCALE GENOMIC DNA]</scope>
    <source>
        <strain evidence="3">CGMCC 4.7178</strain>
    </source>
</reference>
<accession>A0ABQ2M3T0</accession>
<organism evidence="2 3">
    <name type="scientific">Streptomyces daqingensis</name>
    <dbReference type="NCBI Taxonomy" id="1472640"/>
    <lineage>
        <taxon>Bacteria</taxon>
        <taxon>Bacillati</taxon>
        <taxon>Actinomycetota</taxon>
        <taxon>Actinomycetes</taxon>
        <taxon>Kitasatosporales</taxon>
        <taxon>Streptomycetaceae</taxon>
        <taxon>Streptomyces</taxon>
    </lineage>
</organism>
<comment type="caution">
    <text evidence="2">The sequence shown here is derived from an EMBL/GenBank/DDBJ whole genome shotgun (WGS) entry which is preliminary data.</text>
</comment>
<dbReference type="InterPro" id="IPR008757">
    <property type="entry name" value="Peptidase_M6-like_domain"/>
</dbReference>
<dbReference type="NCBIfam" id="TIGR03296">
    <property type="entry name" value="M6dom_TIGR03296"/>
    <property type="match status" value="1"/>
</dbReference>
<protein>
    <submittedName>
        <fullName evidence="2">Peptidase M6</fullName>
    </submittedName>
</protein>
<sequence length="408" mass="44485">MRCGWRRAGAVVTALCAFIGMALFAGPITAAAVAAPCALPRTGAHHSLGVDSWDTAYPRPERRLDAVMLFLSFPDSRPQVTPGELASDHFPSTSDFFSRASYGKFRLRTHPVKRWIPMPAASRSYGIERDWEAGKRTKYLHDAIAAADPRIDFSKYDLVYLVADPDARGVDSDATKVVNFDDPIEADGTDLRRLVTVFEQSPPDRHVLAHETGHAFDLPDLYQRPASGKADWDTYVGDWDLMGSQFGLAPDLFAWEKWKLGWLSRRNVSCVPADRGSSTHHLQPVAAHPLGGKGDRRLAVVRTGHHEALAIEARDSEGNDRGLCAAGVLMYWVRSDRASTYGPIRVVDGHPGTHACSDGSVYPSLADAPIGPGESYETDRGGGIRVEVTGHSADGGWRVKVTRKTGTA</sequence>
<dbReference type="Proteomes" id="UP000631535">
    <property type="component" value="Unassembled WGS sequence"/>
</dbReference>
<evidence type="ECO:0000313" key="2">
    <source>
        <dbReference type="EMBL" id="GGO46814.1"/>
    </source>
</evidence>
<feature type="chain" id="PRO_5047006984" evidence="1">
    <location>
        <begin position="26"/>
        <end position="408"/>
    </location>
</feature>
<evidence type="ECO:0000256" key="1">
    <source>
        <dbReference type="SAM" id="SignalP"/>
    </source>
</evidence>
<feature type="signal peptide" evidence="1">
    <location>
        <begin position="1"/>
        <end position="25"/>
    </location>
</feature>
<dbReference type="PANTHER" id="PTHR41775:SF1">
    <property type="entry name" value="PEPTIDASE M6-LIKE DOMAIN-CONTAINING PROTEIN"/>
    <property type="match status" value="1"/>
</dbReference>
<dbReference type="EMBL" id="BMMP01000005">
    <property type="protein sequence ID" value="GGO46814.1"/>
    <property type="molecule type" value="Genomic_DNA"/>
</dbReference>
<keyword evidence="3" id="KW-1185">Reference proteome</keyword>
<dbReference type="PANTHER" id="PTHR41775">
    <property type="entry name" value="SECRETED PROTEIN-RELATED"/>
    <property type="match status" value="1"/>
</dbReference>
<proteinExistence type="predicted"/>
<name>A0ABQ2M3T0_9ACTN</name>
<evidence type="ECO:0000313" key="3">
    <source>
        <dbReference type="Proteomes" id="UP000631535"/>
    </source>
</evidence>
<gene>
    <name evidence="2" type="ORF">GCM10012287_17990</name>
</gene>